<dbReference type="InterPro" id="IPR011701">
    <property type="entry name" value="MFS"/>
</dbReference>
<evidence type="ECO:0000256" key="6">
    <source>
        <dbReference type="ARBA" id="ARBA00023136"/>
    </source>
</evidence>
<evidence type="ECO:0000256" key="1">
    <source>
        <dbReference type="ARBA" id="ARBA00004651"/>
    </source>
</evidence>
<dbReference type="Gene3D" id="1.20.1250.20">
    <property type="entry name" value="MFS general substrate transporter like domains"/>
    <property type="match status" value="1"/>
</dbReference>
<dbReference type="Pfam" id="PF07690">
    <property type="entry name" value="MFS_1"/>
    <property type="match status" value="1"/>
</dbReference>
<organism evidence="9 10">
    <name type="scientific">Candidatus Sungiibacteriota bacterium</name>
    <dbReference type="NCBI Taxonomy" id="2750080"/>
    <lineage>
        <taxon>Bacteria</taxon>
        <taxon>Candidatus Sungiibacteriota</taxon>
    </lineage>
</organism>
<dbReference type="SUPFAM" id="SSF103473">
    <property type="entry name" value="MFS general substrate transporter"/>
    <property type="match status" value="1"/>
</dbReference>
<dbReference type="GO" id="GO:0022857">
    <property type="term" value="F:transmembrane transporter activity"/>
    <property type="evidence" value="ECO:0007669"/>
    <property type="project" value="InterPro"/>
</dbReference>
<proteinExistence type="predicted"/>
<reference evidence="9 10" key="1">
    <citation type="submission" date="2020-07" db="EMBL/GenBank/DDBJ databases">
        <title>Huge and variable diversity of episymbiotic CPR bacteria and DPANN archaea in groundwater ecosystems.</title>
        <authorList>
            <person name="He C.Y."/>
            <person name="Keren R."/>
            <person name="Whittaker M."/>
            <person name="Farag I.F."/>
            <person name="Doudna J."/>
            <person name="Cate J.H.D."/>
            <person name="Banfield J.F."/>
        </authorList>
    </citation>
    <scope>NUCLEOTIDE SEQUENCE [LARGE SCALE GENOMIC DNA]</scope>
    <source>
        <strain evidence="9">NC_groundwater_541_Ag_S-0.1um_46_50</strain>
    </source>
</reference>
<feature type="transmembrane region" description="Helical" evidence="7">
    <location>
        <begin position="7"/>
        <end position="29"/>
    </location>
</feature>
<dbReference type="PROSITE" id="PS50850">
    <property type="entry name" value="MFS"/>
    <property type="match status" value="1"/>
</dbReference>
<dbReference type="PANTHER" id="PTHR23517:SF3">
    <property type="entry name" value="INTEGRAL MEMBRANE TRANSPORT PROTEIN"/>
    <property type="match status" value="1"/>
</dbReference>
<dbReference type="Proteomes" id="UP000595618">
    <property type="component" value="Chromosome"/>
</dbReference>
<feature type="transmembrane region" description="Helical" evidence="7">
    <location>
        <begin position="35"/>
        <end position="52"/>
    </location>
</feature>
<dbReference type="AlphaFoldDB" id="A0A7T5RIU0"/>
<comment type="subcellular location">
    <subcellularLocation>
        <location evidence="1">Cell membrane</location>
        <topology evidence="1">Multi-pass membrane protein</topology>
    </subcellularLocation>
</comment>
<dbReference type="InterPro" id="IPR020846">
    <property type="entry name" value="MFS_dom"/>
</dbReference>
<name>A0A7T5RIU0_9BACT</name>
<protein>
    <submittedName>
        <fullName evidence="9">MFS transporter</fullName>
    </submittedName>
</protein>
<feature type="transmembrane region" description="Helical" evidence="7">
    <location>
        <begin position="135"/>
        <end position="157"/>
    </location>
</feature>
<keyword evidence="2" id="KW-0813">Transport</keyword>
<evidence type="ECO:0000313" key="9">
    <source>
        <dbReference type="EMBL" id="QQG44932.1"/>
    </source>
</evidence>
<feature type="transmembrane region" description="Helical" evidence="7">
    <location>
        <begin position="73"/>
        <end position="94"/>
    </location>
</feature>
<evidence type="ECO:0000256" key="3">
    <source>
        <dbReference type="ARBA" id="ARBA00022475"/>
    </source>
</evidence>
<evidence type="ECO:0000256" key="7">
    <source>
        <dbReference type="SAM" id="Phobius"/>
    </source>
</evidence>
<sequence>MNLVIQSLIFASFIFETGFGLLSPIFAVFVTQQVGGGDVTVVGIAAGVYWILKSILQVPVGRFLDKKQGEDDDFWALFAGHFLMGLTVFLYQFARTPIHIYMLQGLLAIGGALLVPSWYAMFLRHVDKHKEGFEWSINSSLSYGLGTGGAGVLGGFLAKAYGFNFIFVTGAILVWASLLMLLVLRRNLRNHQLPPIPKAPSPVL</sequence>
<dbReference type="InterPro" id="IPR050171">
    <property type="entry name" value="MFS_Transporters"/>
</dbReference>
<dbReference type="GO" id="GO:0005886">
    <property type="term" value="C:plasma membrane"/>
    <property type="evidence" value="ECO:0007669"/>
    <property type="project" value="UniProtKB-SubCell"/>
</dbReference>
<gene>
    <name evidence="9" type="ORF">HYW89_02895</name>
</gene>
<keyword evidence="6 7" id="KW-0472">Membrane</keyword>
<dbReference type="PANTHER" id="PTHR23517">
    <property type="entry name" value="RESISTANCE PROTEIN MDTM, PUTATIVE-RELATED-RELATED"/>
    <property type="match status" value="1"/>
</dbReference>
<evidence type="ECO:0000313" key="10">
    <source>
        <dbReference type="Proteomes" id="UP000595618"/>
    </source>
</evidence>
<keyword evidence="4 7" id="KW-0812">Transmembrane</keyword>
<evidence type="ECO:0000256" key="4">
    <source>
        <dbReference type="ARBA" id="ARBA00022692"/>
    </source>
</evidence>
<dbReference type="InterPro" id="IPR036259">
    <property type="entry name" value="MFS_trans_sf"/>
</dbReference>
<feature type="transmembrane region" description="Helical" evidence="7">
    <location>
        <begin position="100"/>
        <end position="123"/>
    </location>
</feature>
<accession>A0A7T5RIU0</accession>
<feature type="transmembrane region" description="Helical" evidence="7">
    <location>
        <begin position="163"/>
        <end position="184"/>
    </location>
</feature>
<keyword evidence="5 7" id="KW-1133">Transmembrane helix</keyword>
<feature type="domain" description="Major facilitator superfamily (MFS) profile" evidence="8">
    <location>
        <begin position="4"/>
        <end position="204"/>
    </location>
</feature>
<evidence type="ECO:0000256" key="5">
    <source>
        <dbReference type="ARBA" id="ARBA00022989"/>
    </source>
</evidence>
<keyword evidence="3" id="KW-1003">Cell membrane</keyword>
<evidence type="ECO:0000256" key="2">
    <source>
        <dbReference type="ARBA" id="ARBA00022448"/>
    </source>
</evidence>
<dbReference type="EMBL" id="CP066690">
    <property type="protein sequence ID" value="QQG44932.1"/>
    <property type="molecule type" value="Genomic_DNA"/>
</dbReference>
<evidence type="ECO:0000259" key="8">
    <source>
        <dbReference type="PROSITE" id="PS50850"/>
    </source>
</evidence>